<protein>
    <submittedName>
        <fullName evidence="1">Uncharacterized protein</fullName>
    </submittedName>
</protein>
<gene>
    <name evidence="1" type="ORF">GCM10025876_20100</name>
</gene>
<evidence type="ECO:0000313" key="2">
    <source>
        <dbReference type="Proteomes" id="UP001157125"/>
    </source>
</evidence>
<evidence type="ECO:0000313" key="1">
    <source>
        <dbReference type="EMBL" id="GMA35806.1"/>
    </source>
</evidence>
<proteinExistence type="predicted"/>
<dbReference type="RefSeq" id="WP_284328204.1">
    <property type="nucleotide sequence ID" value="NZ_BSUN01000001.1"/>
</dbReference>
<reference evidence="2" key="1">
    <citation type="journal article" date="2019" name="Int. J. Syst. Evol. Microbiol.">
        <title>The Global Catalogue of Microorganisms (GCM) 10K type strain sequencing project: providing services to taxonomists for standard genome sequencing and annotation.</title>
        <authorList>
            <consortium name="The Broad Institute Genomics Platform"/>
            <consortium name="The Broad Institute Genome Sequencing Center for Infectious Disease"/>
            <person name="Wu L."/>
            <person name="Ma J."/>
        </authorList>
    </citation>
    <scope>NUCLEOTIDE SEQUENCE [LARGE SCALE GENOMIC DNA]</scope>
    <source>
        <strain evidence="2">NBRC 112299</strain>
    </source>
</reference>
<name>A0ABQ6IF60_9MICO</name>
<dbReference type="Proteomes" id="UP001157125">
    <property type="component" value="Unassembled WGS sequence"/>
</dbReference>
<comment type="caution">
    <text evidence="1">The sequence shown here is derived from an EMBL/GenBank/DDBJ whole genome shotgun (WGS) entry which is preliminary data.</text>
</comment>
<sequence length="46" mass="4883">MPPPGLSLHLTLSLIEDGILFIDQALFNTGDDAYSLDEALGLAARP</sequence>
<keyword evidence="2" id="KW-1185">Reference proteome</keyword>
<accession>A0ABQ6IF60</accession>
<dbReference type="EMBL" id="BSUN01000001">
    <property type="protein sequence ID" value="GMA35806.1"/>
    <property type="molecule type" value="Genomic_DNA"/>
</dbReference>
<organism evidence="1 2">
    <name type="scientific">Demequina litorisediminis</name>
    <dbReference type="NCBI Taxonomy" id="1849022"/>
    <lineage>
        <taxon>Bacteria</taxon>
        <taxon>Bacillati</taxon>
        <taxon>Actinomycetota</taxon>
        <taxon>Actinomycetes</taxon>
        <taxon>Micrococcales</taxon>
        <taxon>Demequinaceae</taxon>
        <taxon>Demequina</taxon>
    </lineage>
</organism>